<dbReference type="EMBL" id="JANAVB010037024">
    <property type="protein sequence ID" value="KAJ6802644.1"/>
    <property type="molecule type" value="Genomic_DNA"/>
</dbReference>
<dbReference type="AlphaFoldDB" id="A0AAX6HXN7"/>
<evidence type="ECO:0000256" key="1">
    <source>
        <dbReference type="SAM" id="MobiDB-lite"/>
    </source>
</evidence>
<keyword evidence="4" id="KW-1185">Reference proteome</keyword>
<accession>A0AAX6HXN7</accession>
<reference evidence="3" key="1">
    <citation type="journal article" date="2023" name="GigaByte">
        <title>Genome assembly of the bearded iris, Iris pallida Lam.</title>
        <authorList>
            <person name="Bruccoleri R.E."/>
            <person name="Oakeley E.J."/>
            <person name="Faust A.M.E."/>
            <person name="Altorfer M."/>
            <person name="Dessus-Babus S."/>
            <person name="Burckhardt D."/>
            <person name="Oertli M."/>
            <person name="Naumann U."/>
            <person name="Petersen F."/>
            <person name="Wong J."/>
        </authorList>
    </citation>
    <scope>NUCLEOTIDE SEQUENCE</scope>
    <source>
        <strain evidence="3">GSM-AAB239-AS_SAM_17_03QT</strain>
    </source>
</reference>
<name>A0AAX6HXN7_IRIPA</name>
<reference evidence="3" key="2">
    <citation type="submission" date="2023-04" db="EMBL/GenBank/DDBJ databases">
        <authorList>
            <person name="Bruccoleri R.E."/>
            <person name="Oakeley E.J."/>
            <person name="Faust A.-M."/>
            <person name="Dessus-Babus S."/>
            <person name="Altorfer M."/>
            <person name="Burckhardt D."/>
            <person name="Oertli M."/>
            <person name="Naumann U."/>
            <person name="Petersen F."/>
            <person name="Wong J."/>
        </authorList>
    </citation>
    <scope>NUCLEOTIDE SEQUENCE</scope>
    <source>
        <strain evidence="3">GSM-AAB239-AS_SAM_17_03QT</strain>
        <tissue evidence="3">Leaf</tissue>
    </source>
</reference>
<comment type="caution">
    <text evidence="3">The sequence shown here is derived from an EMBL/GenBank/DDBJ whole genome shotgun (WGS) entry which is preliminary data.</text>
</comment>
<evidence type="ECO:0000313" key="3">
    <source>
        <dbReference type="EMBL" id="KAJ6845830.1"/>
    </source>
</evidence>
<feature type="compositionally biased region" description="Polar residues" evidence="1">
    <location>
        <begin position="1"/>
        <end position="10"/>
    </location>
</feature>
<sequence>MRLTHSSASGAPSIPLPSKSSRSVSPKFLGFLLFIIRRNSTHESEGAKKHPQFLVQLLHSGRWWPLTKPGWRI</sequence>
<protein>
    <submittedName>
        <fullName evidence="3">Uncharacterized protein</fullName>
    </submittedName>
</protein>
<evidence type="ECO:0000313" key="4">
    <source>
        <dbReference type="Proteomes" id="UP001140949"/>
    </source>
</evidence>
<feature type="region of interest" description="Disordered" evidence="1">
    <location>
        <begin position="1"/>
        <end position="24"/>
    </location>
</feature>
<organism evidence="3 4">
    <name type="scientific">Iris pallida</name>
    <name type="common">Sweet iris</name>
    <dbReference type="NCBI Taxonomy" id="29817"/>
    <lineage>
        <taxon>Eukaryota</taxon>
        <taxon>Viridiplantae</taxon>
        <taxon>Streptophyta</taxon>
        <taxon>Embryophyta</taxon>
        <taxon>Tracheophyta</taxon>
        <taxon>Spermatophyta</taxon>
        <taxon>Magnoliopsida</taxon>
        <taxon>Liliopsida</taxon>
        <taxon>Asparagales</taxon>
        <taxon>Iridaceae</taxon>
        <taxon>Iridoideae</taxon>
        <taxon>Irideae</taxon>
        <taxon>Iris</taxon>
    </lineage>
</organism>
<proteinExistence type="predicted"/>
<dbReference type="Proteomes" id="UP001140949">
    <property type="component" value="Unassembled WGS sequence"/>
</dbReference>
<gene>
    <name evidence="2" type="ORF">M6B38_192515</name>
    <name evidence="3" type="ORF">M6B38_285905</name>
</gene>
<evidence type="ECO:0000313" key="2">
    <source>
        <dbReference type="EMBL" id="KAJ6802644.1"/>
    </source>
</evidence>
<dbReference type="EMBL" id="JANAVB010005796">
    <property type="protein sequence ID" value="KAJ6845830.1"/>
    <property type="molecule type" value="Genomic_DNA"/>
</dbReference>